<organism evidence="4 5">
    <name type="scientific">Mytilus galloprovincialis</name>
    <name type="common">Mediterranean mussel</name>
    <dbReference type="NCBI Taxonomy" id="29158"/>
    <lineage>
        <taxon>Eukaryota</taxon>
        <taxon>Metazoa</taxon>
        <taxon>Spiralia</taxon>
        <taxon>Lophotrochozoa</taxon>
        <taxon>Mollusca</taxon>
        <taxon>Bivalvia</taxon>
        <taxon>Autobranchia</taxon>
        <taxon>Pteriomorphia</taxon>
        <taxon>Mytilida</taxon>
        <taxon>Mytiloidea</taxon>
        <taxon>Mytilidae</taxon>
        <taxon>Mytilinae</taxon>
        <taxon>Mytilus</taxon>
    </lineage>
</organism>
<dbReference type="OrthoDB" id="6147354at2759"/>
<feature type="domain" description="Mab-21-like HhH/H2TH-like" evidence="3">
    <location>
        <begin position="213"/>
        <end position="292"/>
    </location>
</feature>
<feature type="domain" description="Mab-21-like nucleotidyltransferase" evidence="2">
    <location>
        <begin position="133"/>
        <end position="203"/>
    </location>
</feature>
<dbReference type="InterPro" id="IPR046906">
    <property type="entry name" value="Mab-21_HhH/H2TH-like"/>
</dbReference>
<evidence type="ECO:0000313" key="5">
    <source>
        <dbReference type="Proteomes" id="UP000596742"/>
    </source>
</evidence>
<dbReference type="EMBL" id="UYJE01004456">
    <property type="protein sequence ID" value="VDI28122.1"/>
    <property type="molecule type" value="Genomic_DNA"/>
</dbReference>
<dbReference type="InterPro" id="IPR024810">
    <property type="entry name" value="MAB21L/cGLR"/>
</dbReference>
<reference evidence="4" key="1">
    <citation type="submission" date="2018-11" db="EMBL/GenBank/DDBJ databases">
        <authorList>
            <person name="Alioto T."/>
            <person name="Alioto T."/>
        </authorList>
    </citation>
    <scope>NUCLEOTIDE SEQUENCE</scope>
</reference>
<dbReference type="Pfam" id="PF20266">
    <property type="entry name" value="Mab-21_C"/>
    <property type="match status" value="1"/>
</dbReference>
<dbReference type="AlphaFoldDB" id="A0A8B6E2M4"/>
<name>A0A8B6E2M4_MYTGA</name>
<dbReference type="PANTHER" id="PTHR10656:SF69">
    <property type="entry name" value="MAB-21-LIKE HHH_H2TH-LIKE DOMAIN-CONTAINING PROTEIN"/>
    <property type="match status" value="1"/>
</dbReference>
<evidence type="ECO:0000256" key="1">
    <source>
        <dbReference type="ARBA" id="ARBA00008307"/>
    </source>
</evidence>
<gene>
    <name evidence="4" type="ORF">MGAL_10B001313</name>
</gene>
<dbReference type="Proteomes" id="UP000596742">
    <property type="component" value="Unassembled WGS sequence"/>
</dbReference>
<comment type="caution">
    <text evidence="4">The sequence shown here is derived from an EMBL/GenBank/DDBJ whole genome shotgun (WGS) entry which is preliminary data.</text>
</comment>
<accession>A0A8B6E2M4</accession>
<proteinExistence type="inferred from homology"/>
<evidence type="ECO:0008006" key="6">
    <source>
        <dbReference type="Google" id="ProtNLM"/>
    </source>
</evidence>
<sequence length="303" mass="35300">MTLGFQALQQTKITSGSKGEGLQLKGSDLDLMFMHRSFKVYESESDFFPQSCKCIPLLMKTEDTHPCFTQLHLVNNHDLQYDLTGDHGKRIKNSFLGTKFSSELFRLNCMRGMPNTYGMTKIHGPCISTTTESMDAVFCLKCDKWISHAKQWTIRHRTTWPSSDLIFKIISCGVLFVPIGYKGSNNEILQWRMSFSVAEKCLIFSFNHTQLLCYALLKIMIKEIVQKQEDLKSLLCSYFVKTLMFWMLEESDPSIWRPDKIITCFMACLKRLIYCVEYSTLLHYFIPDNNLFYLRFDFAKKTK</sequence>
<evidence type="ECO:0000259" key="2">
    <source>
        <dbReference type="Pfam" id="PF03281"/>
    </source>
</evidence>
<protein>
    <recommendedName>
        <fullName evidence="6">Mab-21-like HhH/H2TH-like domain-containing protein</fullName>
    </recommendedName>
</protein>
<evidence type="ECO:0000259" key="3">
    <source>
        <dbReference type="Pfam" id="PF20266"/>
    </source>
</evidence>
<comment type="similarity">
    <text evidence="1">Belongs to the mab-21 family.</text>
</comment>
<dbReference type="PANTHER" id="PTHR10656">
    <property type="entry name" value="CELL FATE DETERMINING PROTEIN MAB21-RELATED"/>
    <property type="match status" value="1"/>
</dbReference>
<dbReference type="InterPro" id="IPR046903">
    <property type="entry name" value="Mab-21-like_nuc_Trfase"/>
</dbReference>
<evidence type="ECO:0000313" key="4">
    <source>
        <dbReference type="EMBL" id="VDI28122.1"/>
    </source>
</evidence>
<dbReference type="Pfam" id="PF03281">
    <property type="entry name" value="Mab-21"/>
    <property type="match status" value="1"/>
</dbReference>
<dbReference type="SMART" id="SM01265">
    <property type="entry name" value="Mab-21"/>
    <property type="match status" value="1"/>
</dbReference>
<dbReference type="Gene3D" id="1.10.1410.40">
    <property type="match status" value="1"/>
</dbReference>
<keyword evidence="5" id="KW-1185">Reference proteome</keyword>